<evidence type="ECO:0000313" key="4">
    <source>
        <dbReference type="EMBL" id="CAI0403018.1"/>
    </source>
</evidence>
<reference evidence="4" key="1">
    <citation type="submission" date="2022-08" db="EMBL/GenBank/DDBJ databases">
        <authorList>
            <person name="Gutierrez-Valencia J."/>
        </authorList>
    </citation>
    <scope>NUCLEOTIDE SEQUENCE</scope>
</reference>
<evidence type="ECO:0000313" key="5">
    <source>
        <dbReference type="Proteomes" id="UP001154282"/>
    </source>
</evidence>
<dbReference type="SUPFAM" id="SSF53756">
    <property type="entry name" value="UDP-Glycosyltransferase/glycogen phosphorylase"/>
    <property type="match status" value="1"/>
</dbReference>
<dbReference type="InterPro" id="IPR002213">
    <property type="entry name" value="UDP_glucos_trans"/>
</dbReference>
<proteinExistence type="inferred from homology"/>
<protein>
    <recommendedName>
        <fullName evidence="6">UDP-glycosyltransferases domain-containing protein</fullName>
    </recommendedName>
</protein>
<keyword evidence="3" id="KW-0808">Transferase</keyword>
<dbReference type="Gene3D" id="3.40.50.2000">
    <property type="entry name" value="Glycogen Phosphorylase B"/>
    <property type="match status" value="1"/>
</dbReference>
<dbReference type="PANTHER" id="PTHR48047">
    <property type="entry name" value="GLYCOSYLTRANSFERASE"/>
    <property type="match status" value="1"/>
</dbReference>
<dbReference type="EMBL" id="CAMGYJ010000004">
    <property type="protein sequence ID" value="CAI0403018.1"/>
    <property type="molecule type" value="Genomic_DNA"/>
</dbReference>
<keyword evidence="2" id="KW-0328">Glycosyltransferase</keyword>
<sequence length="111" mass="12466">EDLPKGFEERVEGQGLIIEGWAPQLLILGHTAVGGFVTHYGWNSVVEAIATEVPMVTWPLGTEQFFNKKLVRLCSGGGEGGSGRVWGMCRKEIRFFIILLFLMNVIMRWKI</sequence>
<feature type="non-terminal residue" evidence="4">
    <location>
        <position position="1"/>
    </location>
</feature>
<dbReference type="Pfam" id="PF00201">
    <property type="entry name" value="UDPGT"/>
    <property type="match status" value="1"/>
</dbReference>
<name>A0AAV0J297_9ROSI</name>
<dbReference type="AlphaFoldDB" id="A0AAV0J297"/>
<accession>A0AAV0J297</accession>
<dbReference type="Proteomes" id="UP001154282">
    <property type="component" value="Unassembled WGS sequence"/>
</dbReference>
<comment type="caution">
    <text evidence="4">The sequence shown here is derived from an EMBL/GenBank/DDBJ whole genome shotgun (WGS) entry which is preliminary data.</text>
</comment>
<comment type="similarity">
    <text evidence="1">Belongs to the UDP-glycosyltransferase family.</text>
</comment>
<evidence type="ECO:0000256" key="3">
    <source>
        <dbReference type="ARBA" id="ARBA00022679"/>
    </source>
</evidence>
<organism evidence="4 5">
    <name type="scientific">Linum tenue</name>
    <dbReference type="NCBI Taxonomy" id="586396"/>
    <lineage>
        <taxon>Eukaryota</taxon>
        <taxon>Viridiplantae</taxon>
        <taxon>Streptophyta</taxon>
        <taxon>Embryophyta</taxon>
        <taxon>Tracheophyta</taxon>
        <taxon>Spermatophyta</taxon>
        <taxon>Magnoliopsida</taxon>
        <taxon>eudicotyledons</taxon>
        <taxon>Gunneridae</taxon>
        <taxon>Pentapetalae</taxon>
        <taxon>rosids</taxon>
        <taxon>fabids</taxon>
        <taxon>Malpighiales</taxon>
        <taxon>Linaceae</taxon>
        <taxon>Linum</taxon>
    </lineage>
</organism>
<gene>
    <name evidence="4" type="ORF">LITE_LOCUS11866</name>
</gene>
<evidence type="ECO:0000256" key="2">
    <source>
        <dbReference type="ARBA" id="ARBA00022676"/>
    </source>
</evidence>
<dbReference type="GO" id="GO:0035251">
    <property type="term" value="F:UDP-glucosyltransferase activity"/>
    <property type="evidence" value="ECO:0007669"/>
    <property type="project" value="TreeGrafter"/>
</dbReference>
<evidence type="ECO:0008006" key="6">
    <source>
        <dbReference type="Google" id="ProtNLM"/>
    </source>
</evidence>
<dbReference type="PANTHER" id="PTHR48047:SF45">
    <property type="entry name" value="SCOPOLETIN GLUCOSYLTRANSFERASE-LIKE"/>
    <property type="match status" value="1"/>
</dbReference>
<keyword evidence="5" id="KW-1185">Reference proteome</keyword>
<evidence type="ECO:0000256" key="1">
    <source>
        <dbReference type="ARBA" id="ARBA00009995"/>
    </source>
</evidence>